<name>W6NCY3_HAECO</name>
<accession>W6NCY3</accession>
<sequence>MASENNMNNAADAGANSMQTNVSHIRVCLASFPEMGKEDDLGPERGRKVETDDSGSIEKTDIADWSALRTRSGLSTEESPGQSNCGGSFEAEHVATESIFKGGNDAAAPDITDY</sequence>
<dbReference type="AlphaFoldDB" id="W6NCY3"/>
<proteinExistence type="predicted"/>
<evidence type="ECO:0000313" key="2">
    <source>
        <dbReference type="EMBL" id="CDL95031.1"/>
    </source>
</evidence>
<comment type="caution">
    <text evidence="2">The sequence shown here is derived from an EMBL/GenBank/DDBJ whole genome shotgun (WGS) entry which is preliminary data.</text>
</comment>
<feature type="compositionally biased region" description="Basic and acidic residues" evidence="1">
    <location>
        <begin position="35"/>
        <end position="58"/>
    </location>
</feature>
<reference evidence="2" key="1">
    <citation type="submission" date="2013-03" db="EMBL/GenBank/DDBJ databases">
        <authorList>
            <person name="Aslett M."/>
        </authorList>
    </citation>
    <scope>NUCLEOTIDE SEQUENCE [LARGE SCALE GENOMIC DNA]</scope>
    <source>
        <strain evidence="2">ISE/inbred ISE</strain>
    </source>
</reference>
<gene>
    <name evidence="2" type="ORF">HCOI_00252000</name>
</gene>
<evidence type="ECO:0000256" key="1">
    <source>
        <dbReference type="SAM" id="MobiDB-lite"/>
    </source>
</evidence>
<feature type="region of interest" description="Disordered" evidence="1">
    <location>
        <begin position="33"/>
        <end position="58"/>
    </location>
</feature>
<reference evidence="2" key="2">
    <citation type="submission" date="2013-05" db="EMBL/GenBank/DDBJ databases">
        <title>The genome and transcriptome of Haemonchus contortus: a key model parasite for drug and vaccine discovery.</title>
        <authorList>
            <person name="Laing R."/>
            <person name="Kikuchi T."/>
            <person name="Martinelli A."/>
            <person name="Tsai I.J."/>
            <person name="Beech R.N."/>
            <person name="Redman E."/>
            <person name="Holroyd N."/>
            <person name="Bartley D.J."/>
            <person name="Beasley H."/>
            <person name="Britton C."/>
            <person name="Curran D."/>
            <person name="Devaney E."/>
            <person name="Gilabert A."/>
            <person name="Jackson F."/>
            <person name="Hunt M."/>
            <person name="Johnston S."/>
            <person name="Kryukov I."/>
            <person name="Li K."/>
            <person name="Morrison A.A."/>
            <person name="Reid A.J."/>
            <person name="Sargison N."/>
            <person name="Saunders G."/>
            <person name="Wasmuth J.D."/>
            <person name="Wolstenholme A."/>
            <person name="Berriman M."/>
            <person name="Gilleard J.S."/>
            <person name="Cotton J.A."/>
        </authorList>
    </citation>
    <scope>NUCLEOTIDE SEQUENCE [LARGE SCALE GENOMIC DNA]</scope>
    <source>
        <strain evidence="2">ISE/inbred ISE</strain>
    </source>
</reference>
<dbReference type="EMBL" id="CAVP010058669">
    <property type="protein sequence ID" value="CDL95031.1"/>
    <property type="molecule type" value="Genomic_DNA"/>
</dbReference>
<protein>
    <submittedName>
        <fullName evidence="2">Uncharacterized protein</fullName>
    </submittedName>
</protein>
<organism evidence="2">
    <name type="scientific">Haemonchus contortus</name>
    <name type="common">Barber pole worm</name>
    <dbReference type="NCBI Taxonomy" id="6289"/>
    <lineage>
        <taxon>Eukaryota</taxon>
        <taxon>Metazoa</taxon>
        <taxon>Ecdysozoa</taxon>
        <taxon>Nematoda</taxon>
        <taxon>Chromadorea</taxon>
        <taxon>Rhabditida</taxon>
        <taxon>Rhabditina</taxon>
        <taxon>Rhabditomorpha</taxon>
        <taxon>Strongyloidea</taxon>
        <taxon>Trichostrongylidae</taxon>
        <taxon>Haemonchus</taxon>
    </lineage>
</organism>